<comment type="similarity">
    <text evidence="2">Belongs to the VPS37 family.</text>
</comment>
<evidence type="ECO:0000256" key="3">
    <source>
        <dbReference type="ARBA" id="ARBA00022448"/>
    </source>
</evidence>
<reference evidence="11" key="1">
    <citation type="submission" date="2025-08" db="UniProtKB">
        <authorList>
            <consortium name="RefSeq"/>
        </authorList>
    </citation>
    <scope>IDENTIFICATION</scope>
    <source>
        <tissue evidence="11">Tentacle</tissue>
    </source>
</reference>
<dbReference type="GO" id="GO:0000813">
    <property type="term" value="C:ESCRT I complex"/>
    <property type="evidence" value="ECO:0007669"/>
    <property type="project" value="UniProtKB-ARBA"/>
</dbReference>
<dbReference type="SUPFAM" id="SSF54495">
    <property type="entry name" value="UBC-like"/>
    <property type="match status" value="1"/>
</dbReference>
<dbReference type="InParanoid" id="A0A6P8J5D5"/>
<dbReference type="KEGG" id="aten:116308568"/>
<evidence type="ECO:0000256" key="2">
    <source>
        <dbReference type="ARBA" id="ARBA00007617"/>
    </source>
</evidence>
<dbReference type="Proteomes" id="UP000515163">
    <property type="component" value="Unplaced"/>
</dbReference>
<dbReference type="GO" id="GO:0006623">
    <property type="term" value="P:protein targeting to vacuole"/>
    <property type="evidence" value="ECO:0007669"/>
    <property type="project" value="TreeGrafter"/>
</dbReference>
<dbReference type="PROSITE" id="PS51314">
    <property type="entry name" value="VPS37_C"/>
    <property type="match status" value="1"/>
</dbReference>
<keyword evidence="3 7" id="KW-0813">Transport</keyword>
<dbReference type="Gene3D" id="1.10.287.660">
    <property type="entry name" value="Helix hairpin bin"/>
    <property type="match status" value="1"/>
</dbReference>
<protein>
    <submittedName>
        <fullName evidence="11">Vacuolar protein sorting-associated protein 37A-like</fullName>
    </submittedName>
</protein>
<keyword evidence="5 7" id="KW-0653">Protein transport</keyword>
<dbReference type="PANTHER" id="PTHR13678">
    <property type="entry name" value="VACUOLAR PROTEIN SORTING-ASSOCIATED PROTEIN 37"/>
    <property type="match status" value="1"/>
</dbReference>
<dbReference type="InterPro" id="IPR029012">
    <property type="entry name" value="Helix_hairpin_bin_sf"/>
</dbReference>
<organism evidence="10 11">
    <name type="scientific">Actinia tenebrosa</name>
    <name type="common">Australian red waratah sea anemone</name>
    <dbReference type="NCBI Taxonomy" id="6105"/>
    <lineage>
        <taxon>Eukaryota</taxon>
        <taxon>Metazoa</taxon>
        <taxon>Cnidaria</taxon>
        <taxon>Anthozoa</taxon>
        <taxon>Hexacorallia</taxon>
        <taxon>Actiniaria</taxon>
        <taxon>Actiniidae</taxon>
        <taxon>Actinia</taxon>
    </lineage>
</organism>
<dbReference type="GO" id="GO:0043162">
    <property type="term" value="P:ubiquitin-dependent protein catabolic process via the multivesicular body sorting pathway"/>
    <property type="evidence" value="ECO:0007669"/>
    <property type="project" value="TreeGrafter"/>
</dbReference>
<dbReference type="InterPro" id="IPR037202">
    <property type="entry name" value="ESCRT_assembly_dom"/>
</dbReference>
<sequence length="376" mass="42193">MSWMNIFGGSSSNVAKPNIPATTALQQQRLKQIDTLKSIFHSVTEVQRDVEYRVTFSVGTSTMFLNVNLPPQFPNEKPIVKVSPPVHHPWVSDQMVVTGCPALNMFYMHSSLGKAVQDVVREFSEHPPQLITQPTTGSQPSMPSSGIVGGYQPSSTYSFSGYQPQVTPFSSTGYGGVPNTNHMFPMTSTSGVTPVSSTQRNSPNSDEVPTCTSQEFPELNGLSLIELKELNDNKELLEEFVKSKLEPVKKLQVKKEDITKENELIARNNLSLQPKFEALKHSILTNHELQSSLTTEFAQRSQKQKYLSEIYSISSIHTNMELAAAEADQDSEAIADSFLNGEIKTDEFIQTYMEKRKLCHLRRAKEEKMRYLHTHF</sequence>
<accession>A0A6P8J5D5</accession>
<dbReference type="GeneID" id="116308568"/>
<dbReference type="GO" id="GO:0006612">
    <property type="term" value="P:protein targeting to membrane"/>
    <property type="evidence" value="ECO:0007669"/>
    <property type="project" value="TreeGrafter"/>
</dbReference>
<keyword evidence="4" id="KW-0967">Endosome</keyword>
<feature type="compositionally biased region" description="Polar residues" evidence="8">
    <location>
        <begin position="199"/>
        <end position="211"/>
    </location>
</feature>
<feature type="region of interest" description="Disordered" evidence="8">
    <location>
        <begin position="190"/>
        <end position="211"/>
    </location>
</feature>
<evidence type="ECO:0000259" key="9">
    <source>
        <dbReference type="PROSITE" id="PS51314"/>
    </source>
</evidence>
<dbReference type="CDD" id="cd11685">
    <property type="entry name" value="UEV_TSG101-like"/>
    <property type="match status" value="1"/>
</dbReference>
<proteinExistence type="inferred from homology"/>
<dbReference type="InterPro" id="IPR016135">
    <property type="entry name" value="UBQ-conjugating_enzyme/RWD"/>
</dbReference>
<comment type="function">
    <text evidence="6">Component of the ESCRT-I complex, a regulator of vesicular trafficking process. Required for the sorting of endocytic ubiquitinated cargos into multivesicular bodies. May be involved in cell growth and differentiation.</text>
</comment>
<evidence type="ECO:0000256" key="7">
    <source>
        <dbReference type="PROSITE-ProRule" id="PRU00646"/>
    </source>
</evidence>
<comment type="subcellular location">
    <subcellularLocation>
        <location evidence="1">Late endosome membrane</location>
        <topology evidence="1">Peripheral membrane protein</topology>
    </subcellularLocation>
</comment>
<dbReference type="GO" id="GO:0031902">
    <property type="term" value="C:late endosome membrane"/>
    <property type="evidence" value="ECO:0007669"/>
    <property type="project" value="UniProtKB-SubCell"/>
</dbReference>
<name>A0A6P8J5D5_ACTTE</name>
<feature type="domain" description="VPS37 C-terminal" evidence="9">
    <location>
        <begin position="294"/>
        <end position="376"/>
    </location>
</feature>
<keyword evidence="10" id="KW-1185">Reference proteome</keyword>
<evidence type="ECO:0000256" key="4">
    <source>
        <dbReference type="ARBA" id="ARBA00022753"/>
    </source>
</evidence>
<evidence type="ECO:0000256" key="5">
    <source>
        <dbReference type="ARBA" id="ARBA00022927"/>
    </source>
</evidence>
<dbReference type="Pfam" id="PF07200">
    <property type="entry name" value="Mod_r"/>
    <property type="match status" value="1"/>
</dbReference>
<dbReference type="SUPFAM" id="SSF140111">
    <property type="entry name" value="Endosomal sorting complex assembly domain"/>
    <property type="match status" value="1"/>
</dbReference>
<evidence type="ECO:0000313" key="11">
    <source>
        <dbReference type="RefSeq" id="XP_031574892.1"/>
    </source>
</evidence>
<dbReference type="OrthoDB" id="10260857at2759"/>
<evidence type="ECO:0000313" key="10">
    <source>
        <dbReference type="Proteomes" id="UP000515163"/>
    </source>
</evidence>
<dbReference type="PANTHER" id="PTHR13678:SF2">
    <property type="entry name" value="VACUOLAR PROTEIN SORTING-ASSOCIATED PROTEIN 37A"/>
    <property type="match status" value="1"/>
</dbReference>
<evidence type="ECO:0000256" key="8">
    <source>
        <dbReference type="SAM" id="MobiDB-lite"/>
    </source>
</evidence>
<dbReference type="InterPro" id="IPR009851">
    <property type="entry name" value="Mod_r"/>
</dbReference>
<dbReference type="AlphaFoldDB" id="A0A6P8J5D5"/>
<evidence type="ECO:0000256" key="6">
    <source>
        <dbReference type="ARBA" id="ARBA00025010"/>
    </source>
</evidence>
<gene>
    <name evidence="11" type="primary">LOC116308568</name>
</gene>
<dbReference type="RefSeq" id="XP_031574892.1">
    <property type="nucleotide sequence ID" value="XM_031719032.1"/>
</dbReference>
<evidence type="ECO:0000256" key="1">
    <source>
        <dbReference type="ARBA" id="ARBA00004633"/>
    </source>
</evidence>
<dbReference type="FunCoup" id="A0A6P8J5D5">
    <property type="interactions" value="2002"/>
</dbReference>